<keyword evidence="4" id="KW-1185">Reference proteome</keyword>
<dbReference type="Gene3D" id="3.80.10.10">
    <property type="entry name" value="Ribonuclease Inhibitor"/>
    <property type="match status" value="2"/>
</dbReference>
<reference evidence="3" key="1">
    <citation type="submission" date="2023-03" db="EMBL/GenBank/DDBJ databases">
        <title>Emydomyces testavorans Genome Sequence.</title>
        <authorList>
            <person name="Hoyer L."/>
        </authorList>
    </citation>
    <scope>NUCLEOTIDE SEQUENCE</scope>
    <source>
        <strain evidence="3">16-2883</strain>
    </source>
</reference>
<dbReference type="SMART" id="SM00256">
    <property type="entry name" value="FBOX"/>
    <property type="match status" value="1"/>
</dbReference>
<dbReference type="InterPro" id="IPR001810">
    <property type="entry name" value="F-box_dom"/>
</dbReference>
<dbReference type="Proteomes" id="UP001219355">
    <property type="component" value="Chromosome 1"/>
</dbReference>
<dbReference type="SUPFAM" id="SSF81383">
    <property type="entry name" value="F-box domain"/>
    <property type="match status" value="1"/>
</dbReference>
<dbReference type="Pfam" id="PF23247">
    <property type="entry name" value="LRR_RPS2"/>
    <property type="match status" value="1"/>
</dbReference>
<evidence type="ECO:0000259" key="2">
    <source>
        <dbReference type="PROSITE" id="PS50181"/>
    </source>
</evidence>
<dbReference type="AlphaFoldDB" id="A0AAF0DD48"/>
<name>A0AAF0DD48_9EURO</name>
<feature type="domain" description="F-box" evidence="2">
    <location>
        <begin position="180"/>
        <end position="226"/>
    </location>
</feature>
<sequence>MASIPPDEIIPTPGESPAAMSGAIRPEGAPKLTGHKKLLNRLQRIASTPSLERIGRHRSSSSPSVRRVGKGSLSCISLSSTLSHGQCWESSSSSQFYGKFSQNAMDSQGLHDEDTAPIRIVETKPSPPNGSQQTTIPLPAAMRPCSRGSLLKSPVEVLEDTEAALDEGAMSEILLEKQQVNYWDCVPVEIRLQILSWLTPKQLVRAARVSKSWYALCFDGQLWANFDTATYYCDISRDALVRLLYGAGPFVKHLSLRGCIQMKEAWPECGEQIADACRNLASINLEDTHIDKLTITFFLVRNPGLVRISMSGLSTLTNSEMSVISKSCPLLEYLDVSWCRNLINANGLRRVVRACSRLKELRIGEFQSADNEEFMLELFKTNTLETLVMSHCSSLTDAALKILSHGINPEIDILTDHPIVPPRKLKHLDLSRCRGLSDIGIGHLAGFVPELESLQLSFCHSVGNDAIVNLIGTTPRLRRLDLEELEELTNTVLIALSKAPCAPRLEHLNISYCEKLGDNGMMQVVKKCPNLKSLDLDNTRVSDLTIMDLCSQMRKRGFGTQPPKCGLRVAVFDCGNVTWAGVREVLSSNTFVPRFVEAEATATKAEDEAGSGTSSPSTSNSSVTILSSPPAAMQCSAELYPKEIIELKCFYGWQVTVDRHTKRVLDGNLGAAMRLERKWADCMIANEEAEAGGIASRRRRRRARDAEMVYNMDDDDDAEYGYGPAGLVSLGNRRRRARSGGCVVM</sequence>
<dbReference type="GO" id="GO:0019005">
    <property type="term" value="C:SCF ubiquitin ligase complex"/>
    <property type="evidence" value="ECO:0007669"/>
    <property type="project" value="TreeGrafter"/>
</dbReference>
<dbReference type="GO" id="GO:0031146">
    <property type="term" value="P:SCF-dependent proteasomal ubiquitin-dependent protein catabolic process"/>
    <property type="evidence" value="ECO:0007669"/>
    <property type="project" value="TreeGrafter"/>
</dbReference>
<gene>
    <name evidence="3" type="ORF">PRK78_000771</name>
</gene>
<feature type="region of interest" description="Disordered" evidence="1">
    <location>
        <begin position="120"/>
        <end position="141"/>
    </location>
</feature>
<feature type="region of interest" description="Disordered" evidence="1">
    <location>
        <begin position="603"/>
        <end position="625"/>
    </location>
</feature>
<dbReference type="InterPro" id="IPR032675">
    <property type="entry name" value="LRR_dom_sf"/>
</dbReference>
<organism evidence="3 4">
    <name type="scientific">Emydomyces testavorans</name>
    <dbReference type="NCBI Taxonomy" id="2070801"/>
    <lineage>
        <taxon>Eukaryota</taxon>
        <taxon>Fungi</taxon>
        <taxon>Dikarya</taxon>
        <taxon>Ascomycota</taxon>
        <taxon>Pezizomycotina</taxon>
        <taxon>Eurotiomycetes</taxon>
        <taxon>Eurotiomycetidae</taxon>
        <taxon>Onygenales</taxon>
        <taxon>Nannizziopsiaceae</taxon>
        <taxon>Emydomyces</taxon>
    </lineage>
</organism>
<accession>A0AAF0DD48</accession>
<dbReference type="InterPro" id="IPR006553">
    <property type="entry name" value="Leu-rich_rpt_Cys-con_subtyp"/>
</dbReference>
<evidence type="ECO:0000313" key="3">
    <source>
        <dbReference type="EMBL" id="WEW55342.1"/>
    </source>
</evidence>
<dbReference type="SUPFAM" id="SSF52047">
    <property type="entry name" value="RNI-like"/>
    <property type="match status" value="1"/>
</dbReference>
<dbReference type="InterPro" id="IPR057135">
    <property type="entry name" value="At4g27190-like_LRR"/>
</dbReference>
<feature type="region of interest" description="Disordered" evidence="1">
    <location>
        <begin position="49"/>
        <end position="68"/>
    </location>
</feature>
<dbReference type="EMBL" id="CP120627">
    <property type="protein sequence ID" value="WEW55342.1"/>
    <property type="molecule type" value="Genomic_DNA"/>
</dbReference>
<dbReference type="PROSITE" id="PS50181">
    <property type="entry name" value="FBOX"/>
    <property type="match status" value="1"/>
</dbReference>
<dbReference type="SMART" id="SM00367">
    <property type="entry name" value="LRR_CC"/>
    <property type="match status" value="7"/>
</dbReference>
<feature type="compositionally biased region" description="Low complexity" evidence="1">
    <location>
        <begin position="611"/>
        <end position="625"/>
    </location>
</feature>
<dbReference type="PANTHER" id="PTHR13318">
    <property type="entry name" value="PARTNER OF PAIRED, ISOFORM B-RELATED"/>
    <property type="match status" value="1"/>
</dbReference>
<dbReference type="Pfam" id="PF12937">
    <property type="entry name" value="F-box-like"/>
    <property type="match status" value="1"/>
</dbReference>
<evidence type="ECO:0000256" key="1">
    <source>
        <dbReference type="SAM" id="MobiDB-lite"/>
    </source>
</evidence>
<feature type="region of interest" description="Disordered" evidence="1">
    <location>
        <begin position="1"/>
        <end position="31"/>
    </location>
</feature>
<proteinExistence type="predicted"/>
<dbReference type="InterPro" id="IPR036047">
    <property type="entry name" value="F-box-like_dom_sf"/>
</dbReference>
<evidence type="ECO:0000313" key="4">
    <source>
        <dbReference type="Proteomes" id="UP001219355"/>
    </source>
</evidence>
<protein>
    <recommendedName>
        <fullName evidence="2">F-box domain-containing protein</fullName>
    </recommendedName>
</protein>